<keyword evidence="3" id="KW-1185">Reference proteome</keyword>
<dbReference type="AlphaFoldDB" id="A0A5C4WBJ3"/>
<evidence type="ECO:0000256" key="1">
    <source>
        <dbReference type="SAM" id="Coils"/>
    </source>
</evidence>
<reference evidence="2 3" key="1">
    <citation type="submission" date="2019-10" db="EMBL/GenBank/DDBJ databases">
        <title>Nonomuraea sp. nov., isolated from Phyllanthus amarus.</title>
        <authorList>
            <person name="Klykleung N."/>
            <person name="Tanasupawat S."/>
        </authorList>
    </citation>
    <scope>NUCLEOTIDE SEQUENCE [LARGE SCALE GENOMIC DNA]</scope>
    <source>
        <strain evidence="2 3">PA1-10</strain>
    </source>
</reference>
<evidence type="ECO:0000313" key="3">
    <source>
        <dbReference type="Proteomes" id="UP000312512"/>
    </source>
</evidence>
<protein>
    <submittedName>
        <fullName evidence="2">Uncharacterized protein</fullName>
    </submittedName>
</protein>
<evidence type="ECO:0000313" key="2">
    <source>
        <dbReference type="EMBL" id="KAB8192557.1"/>
    </source>
</evidence>
<dbReference type="EMBL" id="VDLX02000009">
    <property type="protein sequence ID" value="KAB8192557.1"/>
    <property type="molecule type" value="Genomic_DNA"/>
</dbReference>
<dbReference type="Proteomes" id="UP000312512">
    <property type="component" value="Unassembled WGS sequence"/>
</dbReference>
<name>A0A5C4WBJ3_9ACTN</name>
<keyword evidence="1" id="KW-0175">Coiled coil</keyword>
<organism evidence="2 3">
    <name type="scientific">Nonomuraea phyllanthi</name>
    <dbReference type="NCBI Taxonomy" id="2219224"/>
    <lineage>
        <taxon>Bacteria</taxon>
        <taxon>Bacillati</taxon>
        <taxon>Actinomycetota</taxon>
        <taxon>Actinomycetes</taxon>
        <taxon>Streptosporangiales</taxon>
        <taxon>Streptosporangiaceae</taxon>
        <taxon>Nonomuraea</taxon>
    </lineage>
</organism>
<dbReference type="RefSeq" id="WP_139632828.1">
    <property type="nucleotide sequence ID" value="NZ_CP045572.1"/>
</dbReference>
<gene>
    <name evidence="2" type="ORF">FH608_023920</name>
</gene>
<comment type="caution">
    <text evidence="2">The sequence shown here is derived from an EMBL/GenBank/DDBJ whole genome shotgun (WGS) entry which is preliminary data.</text>
</comment>
<proteinExistence type="predicted"/>
<dbReference type="OrthoDB" id="9798761at2"/>
<feature type="coiled-coil region" evidence="1">
    <location>
        <begin position="168"/>
        <end position="202"/>
    </location>
</feature>
<accession>A0A5C4WBJ3</accession>
<accession>A0A5P9YN69</accession>
<sequence>MKIQPKHKVAGMLVVDRDYAIRTPEDWNVPGVYLLMDRPDAEGRWGAYVGKATTSGLRKRVLEQLERGHWYRALLIRSEGGHQLHSGEAAWLEGKLYDGLADAAQVDLHNRNRPRDLTLSDEDETSLVEYLQAVPWTLRLLGHTLHPSSSVADGGTPLLEMIEPELEKDTAQAEARELREANAAAKLKLAEVQARIERARAKAAE</sequence>